<keyword evidence="2" id="KW-1185">Reference proteome</keyword>
<evidence type="ECO:0000313" key="2">
    <source>
        <dbReference type="Proteomes" id="UP000377595"/>
    </source>
</evidence>
<proteinExistence type="predicted"/>
<reference evidence="1 2" key="1">
    <citation type="submission" date="2019-10" db="EMBL/GenBank/DDBJ databases">
        <title>Whole genome shotgun sequence of Acrocarpospora pleiomorpha NBRC 16267.</title>
        <authorList>
            <person name="Ichikawa N."/>
            <person name="Kimura A."/>
            <person name="Kitahashi Y."/>
            <person name="Komaki H."/>
            <person name="Oguchi A."/>
        </authorList>
    </citation>
    <scope>NUCLEOTIDE SEQUENCE [LARGE SCALE GENOMIC DNA]</scope>
    <source>
        <strain evidence="1 2">NBRC 16267</strain>
    </source>
</reference>
<dbReference type="AlphaFoldDB" id="A0A5M3XVD7"/>
<gene>
    <name evidence="1" type="ORF">Aple_078410</name>
</gene>
<name>A0A5M3XVD7_9ACTN</name>
<sequence>MLTAGEICAPAPAFWYMDAVNSDRVLELLCAVSNEALKLPEAIRPFISACRLAPSSDWVLADVDVIRMIA</sequence>
<dbReference type="EMBL" id="BLAF01000059">
    <property type="protein sequence ID" value="GES24942.1"/>
    <property type="molecule type" value="Genomic_DNA"/>
</dbReference>
<protein>
    <submittedName>
        <fullName evidence="1">Uncharacterized protein</fullName>
    </submittedName>
</protein>
<evidence type="ECO:0000313" key="1">
    <source>
        <dbReference type="EMBL" id="GES24942.1"/>
    </source>
</evidence>
<accession>A0A5M3XVD7</accession>
<comment type="caution">
    <text evidence="1">The sequence shown here is derived from an EMBL/GenBank/DDBJ whole genome shotgun (WGS) entry which is preliminary data.</text>
</comment>
<organism evidence="1 2">
    <name type="scientific">Acrocarpospora pleiomorpha</name>
    <dbReference type="NCBI Taxonomy" id="90975"/>
    <lineage>
        <taxon>Bacteria</taxon>
        <taxon>Bacillati</taxon>
        <taxon>Actinomycetota</taxon>
        <taxon>Actinomycetes</taxon>
        <taxon>Streptosporangiales</taxon>
        <taxon>Streptosporangiaceae</taxon>
        <taxon>Acrocarpospora</taxon>
    </lineage>
</organism>
<dbReference type="Proteomes" id="UP000377595">
    <property type="component" value="Unassembled WGS sequence"/>
</dbReference>